<feature type="DNA-binding region" description="H-T-H motif" evidence="3">
    <location>
        <begin position="50"/>
        <end position="69"/>
    </location>
</feature>
<keyword evidence="2 3" id="KW-0092">Biotin</keyword>
<dbReference type="Gene3D" id="3.30.930.10">
    <property type="entry name" value="Bira Bifunctional Protein, Domain 2"/>
    <property type="match status" value="1"/>
</dbReference>
<evidence type="ECO:0000256" key="1">
    <source>
        <dbReference type="ARBA" id="ARBA00022598"/>
    </source>
</evidence>
<dbReference type="EC" id="6.3.4.15" evidence="3"/>
<dbReference type="GO" id="GO:0006355">
    <property type="term" value="P:regulation of DNA-templated transcription"/>
    <property type="evidence" value="ECO:0007669"/>
    <property type="project" value="UniProtKB-UniRule"/>
</dbReference>
<dbReference type="GO" id="GO:0005737">
    <property type="term" value="C:cytoplasm"/>
    <property type="evidence" value="ECO:0007669"/>
    <property type="project" value="TreeGrafter"/>
</dbReference>
<feature type="binding site" evidence="3">
    <location>
        <position position="215"/>
    </location>
    <ligand>
        <name>biotin</name>
        <dbReference type="ChEBI" id="CHEBI:57586"/>
    </ligand>
</feature>
<dbReference type="CDD" id="cd16442">
    <property type="entry name" value="BPL"/>
    <property type="match status" value="1"/>
</dbReference>
<dbReference type="InterPro" id="IPR004408">
    <property type="entry name" value="Biotin_CoA_COase_ligase"/>
</dbReference>
<gene>
    <name evidence="3" type="primary">birA</name>
    <name evidence="5" type="ORF">LRB_1722</name>
</gene>
<dbReference type="InterPro" id="IPR045864">
    <property type="entry name" value="aa-tRNA-synth_II/BPL/LPL"/>
</dbReference>
<dbReference type="AlphaFoldDB" id="A0A837IMV5"/>
<feature type="binding site" evidence="3">
    <location>
        <position position="144"/>
    </location>
    <ligand>
        <name>biotin</name>
        <dbReference type="ChEBI" id="CHEBI:57586"/>
    </ligand>
</feature>
<keyword evidence="3" id="KW-0805">Transcription regulation</keyword>
<organism evidence="5 6">
    <name type="scientific">Ligilactobacillus ruminis</name>
    <dbReference type="NCBI Taxonomy" id="1623"/>
    <lineage>
        <taxon>Bacteria</taxon>
        <taxon>Bacillati</taxon>
        <taxon>Bacillota</taxon>
        <taxon>Bacilli</taxon>
        <taxon>Lactobacillales</taxon>
        <taxon>Lactobacillaceae</taxon>
        <taxon>Ligilactobacillus</taxon>
    </lineage>
</organism>
<comment type="caution">
    <text evidence="5">The sequence shown here is derived from an EMBL/GenBank/DDBJ whole genome shotgun (WGS) entry which is preliminary data.</text>
</comment>
<comment type="caution">
    <text evidence="3">Lacks conserved residue(s) required for the propagation of feature annotation.</text>
</comment>
<name>A0A837IMV5_9LACO</name>
<feature type="domain" description="BPL/LPL catalytic" evidence="4">
    <location>
        <begin position="102"/>
        <end position="291"/>
    </location>
</feature>
<evidence type="ECO:0000313" key="5">
    <source>
        <dbReference type="EMBL" id="KLA44621.1"/>
    </source>
</evidence>
<dbReference type="GO" id="GO:0003677">
    <property type="term" value="F:DNA binding"/>
    <property type="evidence" value="ECO:0007669"/>
    <property type="project" value="UniProtKB-UniRule"/>
</dbReference>
<dbReference type="Pfam" id="PF02237">
    <property type="entry name" value="BPL_C"/>
    <property type="match status" value="1"/>
</dbReference>
<evidence type="ECO:0000256" key="3">
    <source>
        <dbReference type="HAMAP-Rule" id="MF_00978"/>
    </source>
</evidence>
<dbReference type="PANTHER" id="PTHR12835">
    <property type="entry name" value="BIOTIN PROTEIN LIGASE"/>
    <property type="match status" value="1"/>
</dbReference>
<dbReference type="InterPro" id="IPR036388">
    <property type="entry name" value="WH-like_DNA-bd_sf"/>
</dbReference>
<comment type="catalytic activity">
    <reaction evidence="3">
        <text>biotin + L-lysyl-[protein] + ATP = N(6)-biotinyl-L-lysyl-[protein] + AMP + diphosphate + H(+)</text>
        <dbReference type="Rhea" id="RHEA:11756"/>
        <dbReference type="Rhea" id="RHEA-COMP:9752"/>
        <dbReference type="Rhea" id="RHEA-COMP:10505"/>
        <dbReference type="ChEBI" id="CHEBI:15378"/>
        <dbReference type="ChEBI" id="CHEBI:29969"/>
        <dbReference type="ChEBI" id="CHEBI:30616"/>
        <dbReference type="ChEBI" id="CHEBI:33019"/>
        <dbReference type="ChEBI" id="CHEBI:57586"/>
        <dbReference type="ChEBI" id="CHEBI:83144"/>
        <dbReference type="ChEBI" id="CHEBI:456215"/>
        <dbReference type="EC" id="6.3.4.15"/>
    </reaction>
</comment>
<dbReference type="HAMAP" id="MF_00978">
    <property type="entry name" value="Bifunct_BirA"/>
    <property type="match status" value="1"/>
</dbReference>
<dbReference type="Pfam" id="PF03099">
    <property type="entry name" value="BPL_LplA_LipB"/>
    <property type="match status" value="1"/>
</dbReference>
<dbReference type="GO" id="GO:0016740">
    <property type="term" value="F:transferase activity"/>
    <property type="evidence" value="ECO:0007669"/>
    <property type="project" value="UniProtKB-ARBA"/>
</dbReference>
<dbReference type="GO" id="GO:0004077">
    <property type="term" value="F:biotin--[biotin carboxyl-carrier protein] ligase activity"/>
    <property type="evidence" value="ECO:0007669"/>
    <property type="project" value="UniProtKB-UniRule"/>
</dbReference>
<dbReference type="Proteomes" id="UP000035618">
    <property type="component" value="Unassembled WGS sequence"/>
</dbReference>
<keyword evidence="3" id="KW-0238">DNA-binding</keyword>
<dbReference type="PANTHER" id="PTHR12835:SF5">
    <property type="entry name" value="BIOTIN--PROTEIN LIGASE"/>
    <property type="match status" value="1"/>
</dbReference>
<keyword evidence="3" id="KW-0067">ATP-binding</keyword>
<protein>
    <recommendedName>
        <fullName evidence="3">Bifunctional ligase/repressor BirA</fullName>
    </recommendedName>
    <alternativeName>
        <fullName evidence="3">Biotin--[acetyl-CoA-carboxylase] ligase</fullName>
        <ecNumber evidence="3">6.3.4.15</ecNumber>
    </alternativeName>
    <alternativeName>
        <fullName evidence="3">Biotin--protein ligase</fullName>
    </alternativeName>
    <alternativeName>
        <fullName evidence="3">Biotin-[acetyl-CoA carboxylase] synthetase</fullName>
    </alternativeName>
</protein>
<keyword evidence="3" id="KW-0804">Transcription</keyword>
<dbReference type="Pfam" id="PF08279">
    <property type="entry name" value="HTH_11"/>
    <property type="match status" value="1"/>
</dbReference>
<keyword evidence="3" id="KW-0547">Nucleotide-binding</keyword>
<proteinExistence type="inferred from homology"/>
<dbReference type="InterPro" id="IPR013196">
    <property type="entry name" value="HTH_11"/>
</dbReference>
<dbReference type="Gene3D" id="1.10.10.10">
    <property type="entry name" value="Winged helix-like DNA-binding domain superfamily/Winged helix DNA-binding domain"/>
    <property type="match status" value="1"/>
</dbReference>
<accession>A0A837IMV5</accession>
<dbReference type="InterPro" id="IPR030855">
    <property type="entry name" value="Bifunct_BirA"/>
</dbReference>
<comment type="similarity">
    <text evidence="3">Belongs to the biotin--protein ligase family.</text>
</comment>
<dbReference type="SUPFAM" id="SSF55681">
    <property type="entry name" value="Class II aaRS and biotin synthetases"/>
    <property type="match status" value="1"/>
</dbReference>
<sequence>MKSYIVSDNVEKYFIFLYYSIFYITEKVISMKTSEKVLQLLLKKQAFLSGQELADELNVSRTAVWKAIQSLQEEGYQIESKPRIGYRYIEGLKLSEASIRRFLNPELDLNFEIYDTIDSTNNRCSQKAMDPEKKTPLVVISDSQKAGHGRYGRPFASPVGGGIYISILLDNDDPDFNPGLLTTATAIAVTRTIEKLVHARCEIKWVNDVLVDGKKIVGILTEGVADLETQLIKHVIVGTGINYLTDPSKFPEEIRQRAGSLRRYTLDSGVSRNTFIANYLNEFFSLYQNYKAASFMDEYRAHSNTIGKDVTINRSGQTSEGHVATIDNQGRLVLSSGETLASGEVTKIISTD</sequence>
<evidence type="ECO:0000313" key="6">
    <source>
        <dbReference type="Proteomes" id="UP000035618"/>
    </source>
</evidence>
<dbReference type="PROSITE" id="PS51733">
    <property type="entry name" value="BPL_LPL_CATALYTIC"/>
    <property type="match status" value="1"/>
</dbReference>
<reference evidence="5 6" key="1">
    <citation type="journal article" date="2015" name="BMC Microbiol.">
        <title>Lactobacillus ruminis strains cluster according to their mammalian gut source.</title>
        <authorList>
            <person name="O' Donnell M.M."/>
            <person name="Harris H.M."/>
            <person name="Lynch D.B."/>
            <person name="Ross R.P."/>
            <person name="O'Toole P.W."/>
        </authorList>
    </citation>
    <scope>NUCLEOTIDE SEQUENCE [LARGE SCALE GENOMIC DNA]</scope>
    <source>
        <strain evidence="5 6">ATCC 27780</strain>
    </source>
</reference>
<evidence type="ECO:0000259" key="4">
    <source>
        <dbReference type="PROSITE" id="PS51733"/>
    </source>
</evidence>
<comment type="function">
    <text evidence="3">Acts both as a biotin--[acetyl-CoA-carboxylase] ligase and a repressor.</text>
</comment>
<dbReference type="GO" id="GO:0005524">
    <property type="term" value="F:ATP binding"/>
    <property type="evidence" value="ECO:0007669"/>
    <property type="project" value="UniProtKB-UniRule"/>
</dbReference>
<dbReference type="SUPFAM" id="SSF46785">
    <property type="entry name" value="Winged helix' DNA-binding domain"/>
    <property type="match status" value="1"/>
</dbReference>
<dbReference type="InterPro" id="IPR003142">
    <property type="entry name" value="BPL_C"/>
</dbReference>
<dbReference type="InterPro" id="IPR004143">
    <property type="entry name" value="BPL_LPL_catalytic"/>
</dbReference>
<keyword evidence="3" id="KW-0678">Repressor</keyword>
<feature type="binding site" evidence="3">
    <location>
        <begin position="119"/>
        <end position="121"/>
    </location>
    <ligand>
        <name>biotin</name>
        <dbReference type="ChEBI" id="CHEBI:57586"/>
    </ligand>
</feature>
<evidence type="ECO:0000256" key="2">
    <source>
        <dbReference type="ARBA" id="ARBA00023267"/>
    </source>
</evidence>
<dbReference type="NCBIfam" id="TIGR00121">
    <property type="entry name" value="birA_ligase"/>
    <property type="match status" value="1"/>
</dbReference>
<dbReference type="EMBL" id="JHAJ01000117">
    <property type="protein sequence ID" value="KLA44621.1"/>
    <property type="molecule type" value="Genomic_DNA"/>
</dbReference>
<dbReference type="GO" id="GO:0009249">
    <property type="term" value="P:protein lipoylation"/>
    <property type="evidence" value="ECO:0007669"/>
    <property type="project" value="UniProtKB-ARBA"/>
</dbReference>
<keyword evidence="1 3" id="KW-0436">Ligase</keyword>
<dbReference type="InterPro" id="IPR036390">
    <property type="entry name" value="WH_DNA-bd_sf"/>
</dbReference>